<protein>
    <recommendedName>
        <fullName evidence="1">DUF7684 domain-containing protein</fullName>
    </recommendedName>
</protein>
<dbReference type="Proteomes" id="UP000642144">
    <property type="component" value="Unassembled WGS sequence"/>
</dbReference>
<dbReference type="Pfam" id="PF24733">
    <property type="entry name" value="DUF7684"/>
    <property type="match status" value="1"/>
</dbReference>
<keyword evidence="3" id="KW-1185">Reference proteome</keyword>
<sequence>MSDAIIYLHLEPESSLPEIANEPTRMVVIVEAEVSPEWQSLVSDWIVRSGCLYMMAWGIECSSWDDSVDWANIDKYGEEPIPDDGFVMTTWHSDEPLEEVFWFSKNVAFHSVVDLQRTILLHISTTERRDQLIKAYEAA</sequence>
<proteinExistence type="predicted"/>
<feature type="domain" description="DUF7684" evidence="1">
    <location>
        <begin position="7"/>
        <end position="138"/>
    </location>
</feature>
<organism evidence="2 3">
    <name type="scientific">Duganella levis</name>
    <dbReference type="NCBI Taxonomy" id="2692169"/>
    <lineage>
        <taxon>Bacteria</taxon>
        <taxon>Pseudomonadati</taxon>
        <taxon>Pseudomonadota</taxon>
        <taxon>Betaproteobacteria</taxon>
        <taxon>Burkholderiales</taxon>
        <taxon>Oxalobacteraceae</taxon>
        <taxon>Telluria group</taxon>
        <taxon>Duganella</taxon>
    </lineage>
</organism>
<name>A0ABW9W6F1_9BURK</name>
<dbReference type="InterPro" id="IPR056101">
    <property type="entry name" value="DUF7684"/>
</dbReference>
<evidence type="ECO:0000313" key="3">
    <source>
        <dbReference type="Proteomes" id="UP000642144"/>
    </source>
</evidence>
<evidence type="ECO:0000259" key="1">
    <source>
        <dbReference type="Pfam" id="PF24733"/>
    </source>
</evidence>
<dbReference type="EMBL" id="WWCT01000025">
    <property type="protein sequence ID" value="MYN29642.1"/>
    <property type="molecule type" value="Genomic_DNA"/>
</dbReference>
<accession>A0ABW9W6F1</accession>
<comment type="caution">
    <text evidence="2">The sequence shown here is derived from an EMBL/GenBank/DDBJ whole genome shotgun (WGS) entry which is preliminary data.</text>
</comment>
<dbReference type="RefSeq" id="WP_161057393.1">
    <property type="nucleotide sequence ID" value="NZ_WWCT01000025.1"/>
</dbReference>
<gene>
    <name evidence="2" type="ORF">GTP69_24880</name>
</gene>
<evidence type="ECO:0000313" key="2">
    <source>
        <dbReference type="EMBL" id="MYN29642.1"/>
    </source>
</evidence>
<reference evidence="2 3" key="1">
    <citation type="submission" date="2019-12" db="EMBL/GenBank/DDBJ databases">
        <title>Novel species isolated from a subtropical stream in China.</title>
        <authorList>
            <person name="Lu H."/>
        </authorList>
    </citation>
    <scope>NUCLEOTIDE SEQUENCE [LARGE SCALE GENOMIC DNA]</scope>
    <source>
        <strain evidence="2 3">CY42W</strain>
    </source>
</reference>